<proteinExistence type="predicted"/>
<evidence type="ECO:0000313" key="2">
    <source>
        <dbReference type="EMBL" id="VTR94020.1"/>
    </source>
</evidence>
<organism evidence="2 3">
    <name type="scientific">Gemmata massiliana</name>
    <dbReference type="NCBI Taxonomy" id="1210884"/>
    <lineage>
        <taxon>Bacteria</taxon>
        <taxon>Pseudomonadati</taxon>
        <taxon>Planctomycetota</taxon>
        <taxon>Planctomycetia</taxon>
        <taxon>Gemmatales</taxon>
        <taxon>Gemmataceae</taxon>
        <taxon>Gemmata</taxon>
    </lineage>
</organism>
<name>A0A6P2D3P6_9BACT</name>
<feature type="region of interest" description="Disordered" evidence="1">
    <location>
        <begin position="27"/>
        <end position="47"/>
    </location>
</feature>
<reference evidence="2 3" key="1">
    <citation type="submission" date="2019-05" db="EMBL/GenBank/DDBJ databases">
        <authorList>
            <consortium name="Science for Life Laboratories"/>
        </authorList>
    </citation>
    <scope>NUCLEOTIDE SEQUENCE [LARGE SCALE GENOMIC DNA]</scope>
    <source>
        <strain evidence="2">Soil9</strain>
    </source>
</reference>
<dbReference type="Proteomes" id="UP000464178">
    <property type="component" value="Chromosome"/>
</dbReference>
<protein>
    <submittedName>
        <fullName evidence="2">Uncharacterized protein</fullName>
    </submittedName>
</protein>
<accession>A0A6P2D3P6</accession>
<keyword evidence="3" id="KW-1185">Reference proteome</keyword>
<dbReference type="AlphaFoldDB" id="A0A6P2D3P6"/>
<sequence length="80" mass="8654">MRVPKLTTRLVKMQEACDVLVVCHGRSGTGSTKCSQTRGHRLNGSGSSAGFTKDELAVAIKQPSRGTAPILNYRRIKGRI</sequence>
<evidence type="ECO:0000313" key="3">
    <source>
        <dbReference type="Proteomes" id="UP000464178"/>
    </source>
</evidence>
<dbReference type="EMBL" id="LR593886">
    <property type="protein sequence ID" value="VTR94020.1"/>
    <property type="molecule type" value="Genomic_DNA"/>
</dbReference>
<evidence type="ECO:0000256" key="1">
    <source>
        <dbReference type="SAM" id="MobiDB-lite"/>
    </source>
</evidence>
<gene>
    <name evidence="2" type="ORF">SOIL9_36940</name>
</gene>
<dbReference type="KEGG" id="gms:SOIL9_36940"/>